<dbReference type="AlphaFoldDB" id="U5DD55"/>
<sequence>MFARHPNRPSSAWHKTQRRQVAIFGIALILVTTFIILLRTRPYSNHPFAFPKLKWNSFRPFIQFSPSMEFMNGTDAIWQIPNSPKAILFIAHGCSGKAANFWDRSPGCPNCVGLPEERLLVLHALARKFAVLTISSTNVCWDLKRDRKIVKGILKWWIEKNKLEGLPLTALGASSGGYFISALATDVKFRSVVLMISEGVFEAMEIPRNYPPTLFVHMPKDRARVGRIAENMEALRAKGIDVGELKCMEFPLTPRLLSDRIPGLDQTTSIAIFEIFKEKGIVNDDGYMRNDGRKIDWKESLKERDVLSDKYEWSSHIQEELNLAFGYHEMTSLQSEQILNWFESHLSRF</sequence>
<dbReference type="Gene3D" id="3.40.50.1820">
    <property type="entry name" value="alpha/beta hydrolase"/>
    <property type="match status" value="1"/>
</dbReference>
<dbReference type="OMA" id="SKMLMKN"/>
<feature type="transmembrane region" description="Helical" evidence="1">
    <location>
        <begin position="21"/>
        <end position="38"/>
    </location>
</feature>
<evidence type="ECO:0000313" key="2">
    <source>
        <dbReference type="EMBL" id="ERN20474.1"/>
    </source>
</evidence>
<dbReference type="Proteomes" id="UP000017836">
    <property type="component" value="Unassembled WGS sequence"/>
</dbReference>
<protein>
    <submittedName>
        <fullName evidence="2">Uncharacterized protein</fullName>
    </submittedName>
</protein>
<dbReference type="InterPro" id="IPR029058">
    <property type="entry name" value="AB_hydrolase_fold"/>
</dbReference>
<dbReference type="KEGG" id="atr:18448890"/>
<dbReference type="EMBL" id="KI392059">
    <property type="protein sequence ID" value="ERN20474.1"/>
    <property type="molecule type" value="Genomic_DNA"/>
</dbReference>
<dbReference type="PANTHER" id="PTHR35128:SF1">
    <property type="entry name" value="SECRETION-REGULATING GUANINE NUCLEOTIDE EXCHANGE FACTOR"/>
    <property type="match status" value="1"/>
</dbReference>
<organism evidence="2 3">
    <name type="scientific">Amborella trichopoda</name>
    <dbReference type="NCBI Taxonomy" id="13333"/>
    <lineage>
        <taxon>Eukaryota</taxon>
        <taxon>Viridiplantae</taxon>
        <taxon>Streptophyta</taxon>
        <taxon>Embryophyta</taxon>
        <taxon>Tracheophyta</taxon>
        <taxon>Spermatophyta</taxon>
        <taxon>Magnoliopsida</taxon>
        <taxon>Amborellales</taxon>
        <taxon>Amborellaceae</taxon>
        <taxon>Amborella</taxon>
    </lineage>
</organism>
<dbReference type="Gramene" id="ERN20474">
    <property type="protein sequence ID" value="ERN20474"/>
    <property type="gene ID" value="AMTR_s00068p00157910"/>
</dbReference>
<name>U5DD55_AMBTC</name>
<dbReference type="PANTHER" id="PTHR35128">
    <property type="entry name" value="SECRETION-REGULATING GUANINE NUCLEOTIDE EXCHANGE FACTOR"/>
    <property type="match status" value="1"/>
</dbReference>
<keyword evidence="1" id="KW-0472">Membrane</keyword>
<dbReference type="HOGENOM" id="CLU_050453_0_0_1"/>
<gene>
    <name evidence="2" type="ORF">AMTR_s00068p00157910</name>
</gene>
<keyword evidence="1" id="KW-1133">Transmembrane helix</keyword>
<reference evidence="3" key="1">
    <citation type="journal article" date="2013" name="Science">
        <title>The Amborella genome and the evolution of flowering plants.</title>
        <authorList>
            <consortium name="Amborella Genome Project"/>
        </authorList>
    </citation>
    <scope>NUCLEOTIDE SEQUENCE [LARGE SCALE GENOMIC DNA]</scope>
</reference>
<keyword evidence="1" id="KW-0812">Transmembrane</keyword>
<keyword evidence="3" id="KW-1185">Reference proteome</keyword>
<evidence type="ECO:0000313" key="3">
    <source>
        <dbReference type="Proteomes" id="UP000017836"/>
    </source>
</evidence>
<accession>U5DD55</accession>
<dbReference type="STRING" id="13333.U5DD55"/>
<evidence type="ECO:0000256" key="1">
    <source>
        <dbReference type="SAM" id="Phobius"/>
    </source>
</evidence>
<proteinExistence type="predicted"/>
<dbReference type="OrthoDB" id="10022521at2759"/>
<dbReference type="eggNOG" id="ENOG502QS1G">
    <property type="taxonomic scope" value="Eukaryota"/>
</dbReference>
<dbReference type="SUPFAM" id="SSF53474">
    <property type="entry name" value="alpha/beta-Hydrolases"/>
    <property type="match status" value="1"/>
</dbReference>